<name>A0A9W8MJN6_9AGAR</name>
<gene>
    <name evidence="2" type="ORF">H1R20_g2682</name>
</gene>
<sequence length="480" mass="54783">MLDRVAKAAHQFEGNISSPAYILHWSSRDNDLRMWAWPSYQQDNSRVPPDELMAYKCTHYFLNPCCFCSYVDASLGYTESKITLLESINENKSDPERRPFIGEYVAECAREPSCGYFVVLERFYACRTLLTYIYPKRDKPYNPNMFDFLKEVDDEEKLLCGPGTGLRRIFTPQMVGGNFSRSQNGLKRIREEFPEESEKTLSCLDILYDDGVSASEFWSLFVQCAKCGFVMAKHRYPYAHQCPKRPRTIDNLEANQEGEDLSDQSQERRDLEAEEESGGEGGYEYYRQLGRSHFAHRDYTPRDYSASDLDSEEAAYPIPDELSSDDELPDLSTLALLVSNLSHRPVSPKAIFEDILSEIEELLKPKGTPVPRGGGAEAVIADLTKRRTALIREGRYLPSPYPAIAPFGSTLYFKCVTIPEPRDAYEQQQLEGRILSLLKVHSLFNAPPKKARGKKKQQRIERKKRDVAGSLSPAVMLRHV</sequence>
<evidence type="ECO:0000256" key="1">
    <source>
        <dbReference type="SAM" id="MobiDB-lite"/>
    </source>
</evidence>
<keyword evidence="3" id="KW-1185">Reference proteome</keyword>
<dbReference type="Proteomes" id="UP001140091">
    <property type="component" value="Unassembled WGS sequence"/>
</dbReference>
<evidence type="ECO:0000313" key="3">
    <source>
        <dbReference type="Proteomes" id="UP001140091"/>
    </source>
</evidence>
<dbReference type="AlphaFoldDB" id="A0A9W8MJN6"/>
<dbReference type="EMBL" id="JANBPK010000718">
    <property type="protein sequence ID" value="KAJ2934430.1"/>
    <property type="molecule type" value="Genomic_DNA"/>
</dbReference>
<organism evidence="2 3">
    <name type="scientific">Candolleomyces eurysporus</name>
    <dbReference type="NCBI Taxonomy" id="2828524"/>
    <lineage>
        <taxon>Eukaryota</taxon>
        <taxon>Fungi</taxon>
        <taxon>Dikarya</taxon>
        <taxon>Basidiomycota</taxon>
        <taxon>Agaricomycotina</taxon>
        <taxon>Agaricomycetes</taxon>
        <taxon>Agaricomycetidae</taxon>
        <taxon>Agaricales</taxon>
        <taxon>Agaricineae</taxon>
        <taxon>Psathyrellaceae</taxon>
        <taxon>Candolleomyces</taxon>
    </lineage>
</organism>
<comment type="caution">
    <text evidence="2">The sequence shown here is derived from an EMBL/GenBank/DDBJ whole genome shotgun (WGS) entry which is preliminary data.</text>
</comment>
<evidence type="ECO:0000313" key="2">
    <source>
        <dbReference type="EMBL" id="KAJ2934430.1"/>
    </source>
</evidence>
<feature type="non-terminal residue" evidence="2">
    <location>
        <position position="1"/>
    </location>
</feature>
<feature type="region of interest" description="Disordered" evidence="1">
    <location>
        <begin position="257"/>
        <end position="283"/>
    </location>
</feature>
<protein>
    <submittedName>
        <fullName evidence="2">Uncharacterized protein</fullName>
    </submittedName>
</protein>
<feature type="region of interest" description="Disordered" evidence="1">
    <location>
        <begin position="448"/>
        <end position="472"/>
    </location>
</feature>
<proteinExistence type="predicted"/>
<dbReference type="OrthoDB" id="3048394at2759"/>
<feature type="compositionally biased region" description="Basic and acidic residues" evidence="1">
    <location>
        <begin position="458"/>
        <end position="467"/>
    </location>
</feature>
<accession>A0A9W8MJN6</accession>
<reference evidence="2" key="1">
    <citation type="submission" date="2022-06" db="EMBL/GenBank/DDBJ databases">
        <title>Genome Sequence of Candolleomyces eurysporus.</title>
        <authorList>
            <person name="Buettner E."/>
        </authorList>
    </citation>
    <scope>NUCLEOTIDE SEQUENCE</scope>
    <source>
        <strain evidence="2">VTCC 930004</strain>
    </source>
</reference>